<proteinExistence type="predicted"/>
<protein>
    <submittedName>
        <fullName evidence="1">Uncharacterized protein</fullName>
    </submittedName>
</protein>
<accession>A0A074ZIL3</accession>
<organism evidence="1 2">
    <name type="scientific">Opisthorchis viverrini</name>
    <name type="common">Southeast Asian liver fluke</name>
    <dbReference type="NCBI Taxonomy" id="6198"/>
    <lineage>
        <taxon>Eukaryota</taxon>
        <taxon>Metazoa</taxon>
        <taxon>Spiralia</taxon>
        <taxon>Lophotrochozoa</taxon>
        <taxon>Platyhelminthes</taxon>
        <taxon>Trematoda</taxon>
        <taxon>Digenea</taxon>
        <taxon>Opisthorchiida</taxon>
        <taxon>Opisthorchiata</taxon>
        <taxon>Opisthorchiidae</taxon>
        <taxon>Opisthorchis</taxon>
    </lineage>
</organism>
<evidence type="ECO:0000313" key="1">
    <source>
        <dbReference type="EMBL" id="KER25637.1"/>
    </source>
</evidence>
<dbReference type="CTD" id="20321107"/>
<sequence>MSCESLLGQPGCILALVLPSGGMATRHRKGATTERFLFLQDMQLLSVWLHACLILPLTQSA</sequence>
<dbReference type="AlphaFoldDB" id="A0A074ZIL3"/>
<dbReference type="Proteomes" id="UP000054324">
    <property type="component" value="Unassembled WGS sequence"/>
</dbReference>
<dbReference type="OrthoDB" id="6266369at2759"/>
<evidence type="ECO:0000313" key="2">
    <source>
        <dbReference type="Proteomes" id="UP000054324"/>
    </source>
</evidence>
<gene>
    <name evidence="1" type="ORF">T265_06928</name>
</gene>
<dbReference type="RefSeq" id="XP_009170595.1">
    <property type="nucleotide sequence ID" value="XM_009172331.1"/>
</dbReference>
<reference evidence="1 2" key="1">
    <citation type="submission" date="2013-11" db="EMBL/GenBank/DDBJ databases">
        <title>Opisthorchis viverrini - life in the bile duct.</title>
        <authorList>
            <person name="Young N.D."/>
            <person name="Nagarajan N."/>
            <person name="Lin S.J."/>
            <person name="Korhonen P.K."/>
            <person name="Jex A.R."/>
            <person name="Hall R.S."/>
            <person name="Safavi-Hemami H."/>
            <person name="Kaewkong W."/>
            <person name="Bertrand D."/>
            <person name="Gao S."/>
            <person name="Seet Q."/>
            <person name="Wongkham S."/>
            <person name="Teh B.T."/>
            <person name="Wongkham C."/>
            <person name="Intapan P.M."/>
            <person name="Maleewong W."/>
            <person name="Yang X."/>
            <person name="Hu M."/>
            <person name="Wang Z."/>
            <person name="Hofmann A."/>
            <person name="Sternberg P.W."/>
            <person name="Tan P."/>
            <person name="Wang J."/>
            <person name="Gasser R.B."/>
        </authorList>
    </citation>
    <scope>NUCLEOTIDE SEQUENCE [LARGE SCALE GENOMIC DNA]</scope>
</reference>
<dbReference type="KEGG" id="ovi:T265_06928"/>
<name>A0A074ZIL3_OPIVI</name>
<dbReference type="GeneID" id="20321107"/>
<keyword evidence="2" id="KW-1185">Reference proteome</keyword>
<dbReference type="EMBL" id="KL596770">
    <property type="protein sequence ID" value="KER25637.1"/>
    <property type="molecule type" value="Genomic_DNA"/>
</dbReference>